<evidence type="ECO:0000313" key="3">
    <source>
        <dbReference type="Proteomes" id="UP000593565"/>
    </source>
</evidence>
<name>A0A7J6ACX9_AMEME</name>
<accession>A0A7J6ACX9</accession>
<dbReference type="EMBL" id="JAAGNN010000014">
    <property type="protein sequence ID" value="KAF4080703.1"/>
    <property type="molecule type" value="Genomic_DNA"/>
</dbReference>
<feature type="region of interest" description="Disordered" evidence="1">
    <location>
        <begin position="28"/>
        <end position="54"/>
    </location>
</feature>
<dbReference type="Proteomes" id="UP000593565">
    <property type="component" value="Unassembled WGS sequence"/>
</dbReference>
<proteinExistence type="predicted"/>
<evidence type="ECO:0000313" key="2">
    <source>
        <dbReference type="EMBL" id="KAF4080703.1"/>
    </source>
</evidence>
<keyword evidence="3" id="KW-1185">Reference proteome</keyword>
<sequence>MKRNIDFHLPLDCGCVLNQTERLKPQETFTGSWGTWSPSQGASGTRQGTPWTWC</sequence>
<organism evidence="2 3">
    <name type="scientific">Ameiurus melas</name>
    <name type="common">Black bullhead</name>
    <name type="synonym">Silurus melas</name>
    <dbReference type="NCBI Taxonomy" id="219545"/>
    <lineage>
        <taxon>Eukaryota</taxon>
        <taxon>Metazoa</taxon>
        <taxon>Chordata</taxon>
        <taxon>Craniata</taxon>
        <taxon>Vertebrata</taxon>
        <taxon>Euteleostomi</taxon>
        <taxon>Actinopterygii</taxon>
        <taxon>Neopterygii</taxon>
        <taxon>Teleostei</taxon>
        <taxon>Ostariophysi</taxon>
        <taxon>Siluriformes</taxon>
        <taxon>Ictaluridae</taxon>
        <taxon>Ameiurus</taxon>
    </lineage>
</organism>
<comment type="caution">
    <text evidence="2">The sequence shown here is derived from an EMBL/GenBank/DDBJ whole genome shotgun (WGS) entry which is preliminary data.</text>
</comment>
<dbReference type="AlphaFoldDB" id="A0A7J6ACX9"/>
<gene>
    <name evidence="2" type="ORF">AMELA_G00174350</name>
</gene>
<protein>
    <submittedName>
        <fullName evidence="2">Uncharacterized protein</fullName>
    </submittedName>
</protein>
<reference evidence="2 3" key="1">
    <citation type="submission" date="2020-02" db="EMBL/GenBank/DDBJ databases">
        <title>A chromosome-scale genome assembly of the black bullhead catfish (Ameiurus melas).</title>
        <authorList>
            <person name="Wen M."/>
            <person name="Zham M."/>
            <person name="Cabau C."/>
            <person name="Klopp C."/>
            <person name="Donnadieu C."/>
            <person name="Roques C."/>
            <person name="Bouchez O."/>
            <person name="Lampietro C."/>
            <person name="Jouanno E."/>
            <person name="Herpin A."/>
            <person name="Louis A."/>
            <person name="Berthelot C."/>
            <person name="Parey E."/>
            <person name="Roest-Crollius H."/>
            <person name="Braasch I."/>
            <person name="Postlethwait J."/>
            <person name="Robinson-Rechavi M."/>
            <person name="Echchiki A."/>
            <person name="Begum T."/>
            <person name="Montfort J."/>
            <person name="Schartl M."/>
            <person name="Bobe J."/>
            <person name="Guiguen Y."/>
        </authorList>
    </citation>
    <scope>NUCLEOTIDE SEQUENCE [LARGE SCALE GENOMIC DNA]</scope>
    <source>
        <strain evidence="2">M_S1</strain>
        <tissue evidence="2">Blood</tissue>
    </source>
</reference>
<evidence type="ECO:0000256" key="1">
    <source>
        <dbReference type="SAM" id="MobiDB-lite"/>
    </source>
</evidence>